<evidence type="ECO:0000259" key="3">
    <source>
        <dbReference type="PROSITE" id="PS50041"/>
    </source>
</evidence>
<dbReference type="SUPFAM" id="SSF56436">
    <property type="entry name" value="C-type lectin-like"/>
    <property type="match status" value="1"/>
</dbReference>
<sequence length="190" mass="21763">MVIYIHAHRKTETYQDLRTGDKNLTVRRKDLIIVMATLTLLTIALLISTAITAYHVRAVPQFNQVCPTNWIGFRGKCFLFSEDELNWTEANRRCEDANSSLAVPHNQDEREILLKLRGQQNGWLGLTRKSASDPDWRGPGNASYHPWYDIKGGGRCAYLNGDRISSGLCHTEKTYICECLDNYSQWLIKN</sequence>
<dbReference type="OrthoDB" id="23048at10239"/>
<dbReference type="Pfam" id="PF00059">
    <property type="entry name" value="Lectin_C"/>
    <property type="match status" value="1"/>
</dbReference>
<keyword evidence="2" id="KW-0472">Membrane</keyword>
<dbReference type="SMART" id="SM00034">
    <property type="entry name" value="CLECT"/>
    <property type="match status" value="1"/>
</dbReference>
<keyword evidence="2" id="KW-0812">Transmembrane</keyword>
<dbReference type="PANTHER" id="PTHR45710:SF35">
    <property type="entry name" value="C-TYPE LECTIN DOMAIN FAMILY 2 MEMBER D"/>
    <property type="match status" value="1"/>
</dbReference>
<dbReference type="GeneID" id="17401043"/>
<dbReference type="InterPro" id="IPR016187">
    <property type="entry name" value="CTDL_fold"/>
</dbReference>
<evidence type="ECO:0000313" key="4">
    <source>
        <dbReference type="EMBL" id="AGX93360.1"/>
    </source>
</evidence>
<evidence type="ECO:0000256" key="1">
    <source>
        <dbReference type="ARBA" id="ARBA00022734"/>
    </source>
</evidence>
<keyword evidence="1" id="KW-0430">Lectin</keyword>
<dbReference type="Proteomes" id="UP000120888">
    <property type="component" value="Segment"/>
</dbReference>
<dbReference type="PANTHER" id="PTHR45710">
    <property type="entry name" value="C-TYPE LECTIN DOMAIN-CONTAINING PROTEIN 180"/>
    <property type="match status" value="1"/>
</dbReference>
<dbReference type="Gene3D" id="3.10.100.10">
    <property type="entry name" value="Mannose-Binding Protein A, subunit A"/>
    <property type="match status" value="1"/>
</dbReference>
<dbReference type="InterPro" id="IPR050828">
    <property type="entry name" value="C-type_lectin/matrix_domain"/>
</dbReference>
<dbReference type="InterPro" id="IPR033992">
    <property type="entry name" value="NKR-like_CTLD"/>
</dbReference>
<feature type="transmembrane region" description="Helical" evidence="2">
    <location>
        <begin position="31"/>
        <end position="56"/>
    </location>
</feature>
<evidence type="ECO:0000313" key="5">
    <source>
        <dbReference type="Proteomes" id="UP000120888"/>
    </source>
</evidence>
<dbReference type="RefSeq" id="YP_008719879.1">
    <property type="nucleotide sequence ID" value="NC_022613.1"/>
</dbReference>
<reference evidence="4 5" key="1">
    <citation type="journal article" date="2014" name="J. Gen. Virol.">
        <title>Whole-genome sequences of two turkey adenovirus types reveal the existence of two unknown lineages that merit the establishment of novel species within the genus Aviadenovirus.</title>
        <authorList>
            <person name="Marek A."/>
            <person name="Ballmann M.Z."/>
            <person name="Kosiol C."/>
            <person name="Harrach B."/>
            <person name="Schlotterer C."/>
            <person name="Hess M."/>
        </authorList>
    </citation>
    <scope>NUCLEOTIDE SEQUENCE [LARGE SCALE GENOMIC DNA]</scope>
    <source>
        <strain evidence="4">1277BT</strain>
    </source>
</reference>
<feature type="domain" description="C-type lectin" evidence="3">
    <location>
        <begin position="73"/>
        <end position="178"/>
    </location>
</feature>
<dbReference type="InterPro" id="IPR001304">
    <property type="entry name" value="C-type_lectin-like"/>
</dbReference>
<accession>U5NEJ3</accession>
<dbReference type="CDD" id="cd03593">
    <property type="entry name" value="CLECT_NK_receptors_like"/>
    <property type="match status" value="1"/>
</dbReference>
<name>U5NEJ3_9ADEN</name>
<protein>
    <submittedName>
        <fullName evidence="4">ORF26</fullName>
    </submittedName>
</protein>
<evidence type="ECO:0000256" key="2">
    <source>
        <dbReference type="SAM" id="Phobius"/>
    </source>
</evidence>
<dbReference type="EMBL" id="KF477313">
    <property type="protein sequence ID" value="AGX93360.1"/>
    <property type="molecule type" value="Genomic_DNA"/>
</dbReference>
<proteinExistence type="predicted"/>
<organism evidence="4 5">
    <name type="scientific">turkey adenovirus 5</name>
    <dbReference type="NCBI Taxonomy" id="1408258"/>
    <lineage>
        <taxon>Viruses</taxon>
        <taxon>Varidnaviria</taxon>
        <taxon>Bamfordvirae</taxon>
        <taxon>Preplasmiviricota</taxon>
        <taxon>Polisuviricotina</taxon>
        <taxon>Pharingeaviricetes</taxon>
        <taxon>Rowavirales</taxon>
        <taxon>Adenoviridae</taxon>
        <taxon>Aviadenovirus</taxon>
        <taxon>Aviadenovirus gallopavoquintum</taxon>
        <taxon>Turkey aviadenovirus D</taxon>
    </lineage>
</organism>
<dbReference type="InterPro" id="IPR016186">
    <property type="entry name" value="C-type_lectin-like/link_sf"/>
</dbReference>
<keyword evidence="5" id="KW-1185">Reference proteome</keyword>
<keyword evidence="2" id="KW-1133">Transmembrane helix</keyword>
<dbReference type="PROSITE" id="PS50041">
    <property type="entry name" value="C_TYPE_LECTIN_2"/>
    <property type="match status" value="1"/>
</dbReference>
<dbReference type="KEGG" id="vg:17401043"/>
<dbReference type="GO" id="GO:0030246">
    <property type="term" value="F:carbohydrate binding"/>
    <property type="evidence" value="ECO:0007669"/>
    <property type="project" value="UniProtKB-KW"/>
</dbReference>